<keyword evidence="9 10" id="KW-0998">Cell outer membrane</keyword>
<gene>
    <name evidence="15" type="ORF">GAO09_21815</name>
</gene>
<evidence type="ECO:0000256" key="6">
    <source>
        <dbReference type="ARBA" id="ARBA00023065"/>
    </source>
</evidence>
<evidence type="ECO:0000259" key="14">
    <source>
        <dbReference type="Pfam" id="PF07715"/>
    </source>
</evidence>
<evidence type="ECO:0000256" key="8">
    <source>
        <dbReference type="ARBA" id="ARBA00023136"/>
    </source>
</evidence>
<evidence type="ECO:0000256" key="9">
    <source>
        <dbReference type="ARBA" id="ARBA00023237"/>
    </source>
</evidence>
<evidence type="ECO:0000256" key="2">
    <source>
        <dbReference type="ARBA" id="ARBA00022448"/>
    </source>
</evidence>
<dbReference type="GO" id="GO:0044718">
    <property type="term" value="P:siderophore transmembrane transport"/>
    <property type="evidence" value="ECO:0007669"/>
    <property type="project" value="TreeGrafter"/>
</dbReference>
<feature type="signal peptide" evidence="12">
    <location>
        <begin position="1"/>
        <end position="46"/>
    </location>
</feature>
<keyword evidence="3 10" id="KW-1134">Transmembrane beta strand</keyword>
<dbReference type="Gene3D" id="2.170.130.10">
    <property type="entry name" value="TonB-dependent receptor, plug domain"/>
    <property type="match status" value="1"/>
</dbReference>
<evidence type="ECO:0000256" key="10">
    <source>
        <dbReference type="PROSITE-ProRule" id="PRU01360"/>
    </source>
</evidence>
<dbReference type="Pfam" id="PF00593">
    <property type="entry name" value="TonB_dep_Rec_b-barrel"/>
    <property type="match status" value="1"/>
</dbReference>
<dbReference type="InterPro" id="IPR000531">
    <property type="entry name" value="Beta-barrel_TonB"/>
</dbReference>
<comment type="caution">
    <text evidence="15">The sequence shown here is derived from an EMBL/GenBank/DDBJ whole genome shotgun (WGS) entry which is preliminary data.</text>
</comment>
<dbReference type="EMBL" id="WIXI01000048">
    <property type="protein sequence ID" value="MQY48677.1"/>
    <property type="molecule type" value="Genomic_DNA"/>
</dbReference>
<feature type="domain" description="TonB-dependent receptor-like beta-barrel" evidence="13">
    <location>
        <begin position="235"/>
        <end position="682"/>
    </location>
</feature>
<dbReference type="GO" id="GO:0015344">
    <property type="term" value="F:siderophore uptake transmembrane transporter activity"/>
    <property type="evidence" value="ECO:0007669"/>
    <property type="project" value="TreeGrafter"/>
</dbReference>
<dbReference type="PROSITE" id="PS52016">
    <property type="entry name" value="TONB_DEPENDENT_REC_3"/>
    <property type="match status" value="1"/>
</dbReference>
<protein>
    <submittedName>
        <fullName evidence="15">TonB-dependent receptor</fullName>
    </submittedName>
</protein>
<keyword evidence="5 12" id="KW-0732">Signal</keyword>
<dbReference type="PANTHER" id="PTHR30069">
    <property type="entry name" value="TONB-DEPENDENT OUTER MEMBRANE RECEPTOR"/>
    <property type="match status" value="1"/>
</dbReference>
<evidence type="ECO:0000256" key="7">
    <source>
        <dbReference type="ARBA" id="ARBA00023077"/>
    </source>
</evidence>
<evidence type="ECO:0000313" key="15">
    <source>
        <dbReference type="EMBL" id="MQY48677.1"/>
    </source>
</evidence>
<reference evidence="15 16" key="1">
    <citation type="submission" date="2019-11" db="EMBL/GenBank/DDBJ databases">
        <title>Genome analysis of Rhizobacterium cereale a novel genus and species isolated from maize roots in North Spain.</title>
        <authorList>
            <person name="Menendez E."/>
            <person name="Flores-Felix J.D."/>
            <person name="Ramirez-Bahena M.-H."/>
            <person name="Igual J.M."/>
            <person name="Garcia-Fraile P."/>
            <person name="Peix A."/>
            <person name="Velazquez E."/>
        </authorList>
    </citation>
    <scope>NUCLEOTIDE SEQUENCE [LARGE SCALE GENOMIC DNA]</scope>
    <source>
        <strain evidence="15 16">RZME27</strain>
    </source>
</reference>
<keyword evidence="2 10" id="KW-0813">Transport</keyword>
<evidence type="ECO:0000256" key="4">
    <source>
        <dbReference type="ARBA" id="ARBA00022692"/>
    </source>
</evidence>
<dbReference type="CDD" id="cd01347">
    <property type="entry name" value="ligand_gated_channel"/>
    <property type="match status" value="1"/>
</dbReference>
<dbReference type="Proteomes" id="UP000435138">
    <property type="component" value="Unassembled WGS sequence"/>
</dbReference>
<evidence type="ECO:0000259" key="13">
    <source>
        <dbReference type="Pfam" id="PF00593"/>
    </source>
</evidence>
<evidence type="ECO:0000313" key="16">
    <source>
        <dbReference type="Proteomes" id="UP000435138"/>
    </source>
</evidence>
<evidence type="ECO:0000256" key="3">
    <source>
        <dbReference type="ARBA" id="ARBA00022452"/>
    </source>
</evidence>
<dbReference type="Pfam" id="PF07715">
    <property type="entry name" value="Plug"/>
    <property type="match status" value="1"/>
</dbReference>
<keyword evidence="16" id="KW-1185">Reference proteome</keyword>
<keyword evidence="15" id="KW-0675">Receptor</keyword>
<keyword evidence="6" id="KW-0406">Ion transport</keyword>
<accession>A0A6A8AFU2</accession>
<proteinExistence type="inferred from homology"/>
<keyword evidence="8 10" id="KW-0472">Membrane</keyword>
<evidence type="ECO:0000256" key="5">
    <source>
        <dbReference type="ARBA" id="ARBA00022729"/>
    </source>
</evidence>
<dbReference type="RefSeq" id="WP_153357486.1">
    <property type="nucleotide sequence ID" value="NZ_WIXI01000048.1"/>
</dbReference>
<sequence length="709" mass="77594">MQYIVEPGPQLDRHAVTRNAKASISRRTIALALAGTAIGFSPAAHAQEEEGTVLEQIVVTASGFAQNVKEAPASITVVSREDLEKGAYRDLTDALREVQGVAVTGVANEKDIFIRGLPGSYTLILVDGKRQSTRDARTNGNSGYEQNFMPPAAAIERIEVVRGPMSSLYGSDAMGGVINIITRKVSDVWSGSVSTDATIQQHSKFGNSGQASFYANGPVIQDTLGLQIWGRGLTRSEDRFLSGTTSAKEFDLTGRLSLTPNEYHDIILEAGRQNVRREASAPNTLAAGANGTYNQNGRDHWSLSHTGRWGPTTSEFSILQEWAQRENYTFNPSRDAFVRNARAPEIRNTVIDGKFTTPFEMLGSHTLVTGGQYFEAHLRDQNPGRRTGMTESFSATQWAIFAEDEWRIWDDFALTAGLRSDHHEEYGYHLSPRLYGVWNATNDLTIKGGISTGFRAPDIRSIAPGYAYTTGGGGCSYGPTGTCGVIIADPSLKAETSTSYEIGALWENGDISLGATYFYTDFKDKIANALVTDGAGNPVRWSEDPNYRLWYNYNIDDAIIQGLELTATWHATGDLSFRGSYTYTHSEQQTGAYAGFPLARTPEHIANVRADWITPVEGLEAWVSVNYHGEEIASGARIGSNGTPVTINGAAGRKYDPYTMVDFGAKYAVNDSVTVNGAIYNVFDKKVEQTDFNTTMEGRRFWLSVTKTF</sequence>
<comment type="similarity">
    <text evidence="10 11">Belongs to the TonB-dependent receptor family.</text>
</comment>
<dbReference type="InterPro" id="IPR037066">
    <property type="entry name" value="Plug_dom_sf"/>
</dbReference>
<feature type="chain" id="PRO_5025620208" evidence="12">
    <location>
        <begin position="47"/>
        <end position="709"/>
    </location>
</feature>
<dbReference type="InterPro" id="IPR012910">
    <property type="entry name" value="Plug_dom"/>
</dbReference>
<dbReference type="PANTHER" id="PTHR30069:SF53">
    <property type="entry name" value="COLICIN I RECEPTOR-RELATED"/>
    <property type="match status" value="1"/>
</dbReference>
<keyword evidence="4 10" id="KW-0812">Transmembrane</keyword>
<organism evidence="15 16">
    <name type="scientific">Endobacterium cereale</name>
    <dbReference type="NCBI Taxonomy" id="2663029"/>
    <lineage>
        <taxon>Bacteria</taxon>
        <taxon>Pseudomonadati</taxon>
        <taxon>Pseudomonadota</taxon>
        <taxon>Alphaproteobacteria</taxon>
        <taxon>Hyphomicrobiales</taxon>
        <taxon>Rhizobiaceae</taxon>
        <taxon>Endobacterium</taxon>
    </lineage>
</organism>
<dbReference type="GO" id="GO:0009279">
    <property type="term" value="C:cell outer membrane"/>
    <property type="evidence" value="ECO:0007669"/>
    <property type="project" value="UniProtKB-SubCell"/>
</dbReference>
<dbReference type="Gene3D" id="2.40.170.20">
    <property type="entry name" value="TonB-dependent receptor, beta-barrel domain"/>
    <property type="match status" value="1"/>
</dbReference>
<feature type="domain" description="TonB-dependent receptor plug" evidence="14">
    <location>
        <begin position="68"/>
        <end position="177"/>
    </location>
</feature>
<dbReference type="InterPro" id="IPR039426">
    <property type="entry name" value="TonB-dep_rcpt-like"/>
</dbReference>
<evidence type="ECO:0000256" key="12">
    <source>
        <dbReference type="SAM" id="SignalP"/>
    </source>
</evidence>
<evidence type="ECO:0000256" key="1">
    <source>
        <dbReference type="ARBA" id="ARBA00004571"/>
    </source>
</evidence>
<dbReference type="SUPFAM" id="SSF56935">
    <property type="entry name" value="Porins"/>
    <property type="match status" value="1"/>
</dbReference>
<keyword evidence="7 11" id="KW-0798">TonB box</keyword>
<comment type="subcellular location">
    <subcellularLocation>
        <location evidence="1 10">Cell outer membrane</location>
        <topology evidence="1 10">Multi-pass membrane protein</topology>
    </subcellularLocation>
</comment>
<name>A0A6A8AFU2_9HYPH</name>
<dbReference type="InterPro" id="IPR036942">
    <property type="entry name" value="Beta-barrel_TonB_sf"/>
</dbReference>
<dbReference type="AlphaFoldDB" id="A0A6A8AFU2"/>
<evidence type="ECO:0000256" key="11">
    <source>
        <dbReference type="RuleBase" id="RU003357"/>
    </source>
</evidence>